<reference evidence="2 3" key="1">
    <citation type="submission" date="2011-02" db="EMBL/GenBank/DDBJ databases">
        <title>The Genome Sequence of Sphaeroforma arctica JP610.</title>
        <authorList>
            <consortium name="The Broad Institute Genome Sequencing Platform"/>
            <person name="Russ C."/>
            <person name="Cuomo C."/>
            <person name="Young S.K."/>
            <person name="Zeng Q."/>
            <person name="Gargeya S."/>
            <person name="Alvarado L."/>
            <person name="Berlin A."/>
            <person name="Chapman S.B."/>
            <person name="Chen Z."/>
            <person name="Freedman E."/>
            <person name="Gellesch M."/>
            <person name="Goldberg J."/>
            <person name="Griggs A."/>
            <person name="Gujja S."/>
            <person name="Heilman E."/>
            <person name="Heiman D."/>
            <person name="Howarth C."/>
            <person name="Mehta T."/>
            <person name="Neiman D."/>
            <person name="Pearson M."/>
            <person name="Roberts A."/>
            <person name="Saif S."/>
            <person name="Shea T."/>
            <person name="Shenoy N."/>
            <person name="Sisk P."/>
            <person name="Stolte C."/>
            <person name="Sykes S."/>
            <person name="White J."/>
            <person name="Yandava C."/>
            <person name="Burger G."/>
            <person name="Gray M.W."/>
            <person name="Holland P.W.H."/>
            <person name="King N."/>
            <person name="Lang F.B.F."/>
            <person name="Roger A.J."/>
            <person name="Ruiz-Trillo I."/>
            <person name="Haas B."/>
            <person name="Nusbaum C."/>
            <person name="Birren B."/>
        </authorList>
    </citation>
    <scope>NUCLEOTIDE SEQUENCE [LARGE SCALE GENOMIC DNA]</scope>
    <source>
        <strain evidence="2 3">JP610</strain>
    </source>
</reference>
<protein>
    <recommendedName>
        <fullName evidence="1">Fe2OG dioxygenase domain-containing protein</fullName>
    </recommendedName>
</protein>
<dbReference type="EMBL" id="KQ244271">
    <property type="protein sequence ID" value="KNC74579.1"/>
    <property type="molecule type" value="Genomic_DNA"/>
</dbReference>
<feature type="domain" description="Fe2OG dioxygenase" evidence="1">
    <location>
        <begin position="1"/>
        <end position="78"/>
    </location>
</feature>
<dbReference type="GeneID" id="25913383"/>
<name>A0A0L0FCV2_9EUKA</name>
<dbReference type="InterPro" id="IPR044862">
    <property type="entry name" value="Pro_4_hyd_alph_FE2OG_OXY"/>
</dbReference>
<proteinExistence type="predicted"/>
<dbReference type="Pfam" id="PF13640">
    <property type="entry name" value="2OG-FeII_Oxy_3"/>
    <property type="match status" value="1"/>
</dbReference>
<evidence type="ECO:0000313" key="3">
    <source>
        <dbReference type="Proteomes" id="UP000054560"/>
    </source>
</evidence>
<dbReference type="AlphaFoldDB" id="A0A0L0FCV2"/>
<organism evidence="2 3">
    <name type="scientific">Sphaeroforma arctica JP610</name>
    <dbReference type="NCBI Taxonomy" id="667725"/>
    <lineage>
        <taxon>Eukaryota</taxon>
        <taxon>Ichthyosporea</taxon>
        <taxon>Ichthyophonida</taxon>
        <taxon>Sphaeroforma</taxon>
    </lineage>
</organism>
<keyword evidence="3" id="KW-1185">Reference proteome</keyword>
<dbReference type="RefSeq" id="XP_014148481.1">
    <property type="nucleotide sequence ID" value="XM_014293006.1"/>
</dbReference>
<dbReference type="InterPro" id="IPR005123">
    <property type="entry name" value="Oxoglu/Fe-dep_dioxygenase_dom"/>
</dbReference>
<accession>A0A0L0FCV2</accession>
<dbReference type="Gene3D" id="2.60.120.620">
    <property type="entry name" value="q2cbj1_9rhob like domain"/>
    <property type="match status" value="1"/>
</dbReference>
<evidence type="ECO:0000259" key="1">
    <source>
        <dbReference type="PROSITE" id="PS51471"/>
    </source>
</evidence>
<gene>
    <name evidence="2" type="ORF">SARC_12879</name>
</gene>
<dbReference type="Proteomes" id="UP000054560">
    <property type="component" value="Unassembled WGS sequence"/>
</dbReference>
<dbReference type="PROSITE" id="PS51471">
    <property type="entry name" value="FE2OG_OXY"/>
    <property type="match status" value="1"/>
</dbReference>
<evidence type="ECO:0000313" key="2">
    <source>
        <dbReference type="EMBL" id="KNC74579.1"/>
    </source>
</evidence>
<sequence length="154" mass="16898">MHGRLRVHCIYHGDSGVTVLDNYSVDMSAPLHPSLRWPAPVTPAPGTCVLFSSGDETMHCVTPVKRGTRYSMLFWLSTDRSAGEDAVVLSIMKKLRAPVQMYFDERVFGMGPQATWDYTRDPHLVHNSLAAVGLTVCGDDVCSIGSNNMEVSVV</sequence>